<dbReference type="EMBL" id="CACQ02001310">
    <property type="protein sequence ID" value="CCF34879.1"/>
    <property type="molecule type" value="Genomic_DNA"/>
</dbReference>
<sequence length="67" mass="7675">MQCVAEIGLLRKLPKPRRYFSRSVTYPFRPTRCKTTSARLAVSVLGTTGASFGLMRNGLKRRMQQVW</sequence>
<dbReference type="Proteomes" id="UP000007174">
    <property type="component" value="Unassembled WGS sequence"/>
</dbReference>
<reference evidence="2" key="1">
    <citation type="journal article" date="2012" name="Nat. Genet.">
        <title>Lifestyle transitions in plant pathogenic Colletotrichum fungi deciphered by genome and transcriptome analyses.</title>
        <authorList>
            <person name="O'Connell R.J."/>
            <person name="Thon M.R."/>
            <person name="Hacquard S."/>
            <person name="Amyotte S.G."/>
            <person name="Kleemann J."/>
            <person name="Torres M.F."/>
            <person name="Damm U."/>
            <person name="Buiate E.A."/>
            <person name="Epstein L."/>
            <person name="Alkan N."/>
            <person name="Altmueller J."/>
            <person name="Alvarado-Balderrama L."/>
            <person name="Bauser C.A."/>
            <person name="Becker C."/>
            <person name="Birren B.W."/>
            <person name="Chen Z."/>
            <person name="Choi J."/>
            <person name="Crouch J.A."/>
            <person name="Duvick J.P."/>
            <person name="Farman M.A."/>
            <person name="Gan P."/>
            <person name="Heiman D."/>
            <person name="Henrissat B."/>
            <person name="Howard R.J."/>
            <person name="Kabbage M."/>
            <person name="Koch C."/>
            <person name="Kracher B."/>
            <person name="Kubo Y."/>
            <person name="Law A.D."/>
            <person name="Lebrun M.-H."/>
            <person name="Lee Y.-H."/>
            <person name="Miyara I."/>
            <person name="Moore N."/>
            <person name="Neumann U."/>
            <person name="Nordstroem K."/>
            <person name="Panaccione D.G."/>
            <person name="Panstruga R."/>
            <person name="Place M."/>
            <person name="Proctor R.H."/>
            <person name="Prusky D."/>
            <person name="Rech G."/>
            <person name="Reinhardt R."/>
            <person name="Rollins J.A."/>
            <person name="Rounsley S."/>
            <person name="Schardl C.L."/>
            <person name="Schwartz D.C."/>
            <person name="Shenoy N."/>
            <person name="Shirasu K."/>
            <person name="Sikhakolli U.R."/>
            <person name="Stueber K."/>
            <person name="Sukno S.A."/>
            <person name="Sweigard J.A."/>
            <person name="Takano Y."/>
            <person name="Takahara H."/>
            <person name="Trail F."/>
            <person name="van der Does H.C."/>
            <person name="Voll L.M."/>
            <person name="Will I."/>
            <person name="Young S."/>
            <person name="Zeng Q."/>
            <person name="Zhang J."/>
            <person name="Zhou S."/>
            <person name="Dickman M.B."/>
            <person name="Schulze-Lefert P."/>
            <person name="Ver Loren van Themaat E."/>
            <person name="Ma L.-J."/>
            <person name="Vaillancourt L.J."/>
        </authorList>
    </citation>
    <scope>NUCLEOTIDE SEQUENCE [LARGE SCALE GENOMIC DNA]</scope>
    <source>
        <strain evidence="2">IMI 349063</strain>
    </source>
</reference>
<dbReference type="AlphaFoldDB" id="H1V3S7"/>
<organism evidence="1 2">
    <name type="scientific">Colletotrichum higginsianum (strain IMI 349063)</name>
    <name type="common">Crucifer anthracnose fungus</name>
    <dbReference type="NCBI Taxonomy" id="759273"/>
    <lineage>
        <taxon>Eukaryota</taxon>
        <taxon>Fungi</taxon>
        <taxon>Dikarya</taxon>
        <taxon>Ascomycota</taxon>
        <taxon>Pezizomycotina</taxon>
        <taxon>Sordariomycetes</taxon>
        <taxon>Hypocreomycetidae</taxon>
        <taxon>Glomerellales</taxon>
        <taxon>Glomerellaceae</taxon>
        <taxon>Colletotrichum</taxon>
        <taxon>Colletotrichum destructivum species complex</taxon>
    </lineage>
</organism>
<accession>H1V3S7</accession>
<dbReference type="HOGENOM" id="CLU_2812195_0_0_1"/>
<name>H1V3S7_COLHI</name>
<evidence type="ECO:0000313" key="1">
    <source>
        <dbReference type="EMBL" id="CCF34879.1"/>
    </source>
</evidence>
<protein>
    <submittedName>
        <fullName evidence="1">Uncharacterized protein</fullName>
    </submittedName>
</protein>
<gene>
    <name evidence="1" type="ORF">CH063_06786</name>
</gene>
<evidence type="ECO:0000313" key="2">
    <source>
        <dbReference type="Proteomes" id="UP000007174"/>
    </source>
</evidence>
<proteinExistence type="predicted"/>